<protein>
    <submittedName>
        <fullName evidence="2">Uncharacterized protein</fullName>
    </submittedName>
</protein>
<proteinExistence type="predicted"/>
<evidence type="ECO:0000313" key="2">
    <source>
        <dbReference type="EMBL" id="KMQ91139.1"/>
    </source>
</evidence>
<accession>A0A0J7KLM8</accession>
<feature type="compositionally biased region" description="Basic and acidic residues" evidence="1">
    <location>
        <begin position="14"/>
        <end position="40"/>
    </location>
</feature>
<dbReference type="Proteomes" id="UP000036403">
    <property type="component" value="Unassembled WGS sequence"/>
</dbReference>
<feature type="region of interest" description="Disordered" evidence="1">
    <location>
        <begin position="1"/>
        <end position="40"/>
    </location>
</feature>
<evidence type="ECO:0000313" key="3">
    <source>
        <dbReference type="Proteomes" id="UP000036403"/>
    </source>
</evidence>
<dbReference type="EMBL" id="LBMM01005871">
    <property type="protein sequence ID" value="KMQ91139.1"/>
    <property type="molecule type" value="Genomic_DNA"/>
</dbReference>
<evidence type="ECO:0000256" key="1">
    <source>
        <dbReference type="SAM" id="MobiDB-lite"/>
    </source>
</evidence>
<feature type="compositionally biased region" description="Polar residues" evidence="1">
    <location>
        <begin position="1"/>
        <end position="13"/>
    </location>
</feature>
<keyword evidence="3" id="KW-1185">Reference proteome</keyword>
<dbReference type="PaxDb" id="67767-A0A0J7KLM8"/>
<reference evidence="2 3" key="1">
    <citation type="submission" date="2015-04" db="EMBL/GenBank/DDBJ databases">
        <title>Lasius niger genome sequencing.</title>
        <authorList>
            <person name="Konorov E.A."/>
            <person name="Nikitin M.A."/>
            <person name="Kirill M.V."/>
            <person name="Chang P."/>
        </authorList>
    </citation>
    <scope>NUCLEOTIDE SEQUENCE [LARGE SCALE GENOMIC DNA]</scope>
    <source>
        <tissue evidence="2">Whole</tissue>
    </source>
</reference>
<organism evidence="2 3">
    <name type="scientific">Lasius niger</name>
    <name type="common">Black garden ant</name>
    <dbReference type="NCBI Taxonomy" id="67767"/>
    <lineage>
        <taxon>Eukaryota</taxon>
        <taxon>Metazoa</taxon>
        <taxon>Ecdysozoa</taxon>
        <taxon>Arthropoda</taxon>
        <taxon>Hexapoda</taxon>
        <taxon>Insecta</taxon>
        <taxon>Pterygota</taxon>
        <taxon>Neoptera</taxon>
        <taxon>Endopterygota</taxon>
        <taxon>Hymenoptera</taxon>
        <taxon>Apocrita</taxon>
        <taxon>Aculeata</taxon>
        <taxon>Formicoidea</taxon>
        <taxon>Formicidae</taxon>
        <taxon>Formicinae</taxon>
        <taxon>Lasius</taxon>
        <taxon>Lasius</taxon>
    </lineage>
</organism>
<dbReference type="AlphaFoldDB" id="A0A0J7KLM8"/>
<sequence length="144" mass="17263">MENNIQKTNSVQQKLDKDRLATDDRQSLREGERQKMGKEQKCLLKNKKMRYKSESMSCGKIDDSQIFELAASRNIFFFKIKNILRTEDLIKREWQLMSQHQFLKSDEKSPPSEYDEGVKLLKMEIESISWIESVQYLYQESNWR</sequence>
<gene>
    <name evidence="2" type="ORF">RF55_9035</name>
</gene>
<name>A0A0J7KLM8_LASNI</name>
<comment type="caution">
    <text evidence="2">The sequence shown here is derived from an EMBL/GenBank/DDBJ whole genome shotgun (WGS) entry which is preliminary data.</text>
</comment>